<reference evidence="2 3" key="1">
    <citation type="submission" date="2019-03" db="EMBL/GenBank/DDBJ databases">
        <title>Genomic Encyclopedia of Type Strains, Phase IV (KMG-IV): sequencing the most valuable type-strain genomes for metagenomic binning, comparative biology and taxonomic classification.</title>
        <authorList>
            <person name="Goeker M."/>
        </authorList>
    </citation>
    <scope>NUCLEOTIDE SEQUENCE [LARGE SCALE GENOMIC DNA]</scope>
    <source>
        <strain evidence="2 3">DSM 45707</strain>
    </source>
</reference>
<feature type="chain" id="PRO_5039180602" evidence="1">
    <location>
        <begin position="25"/>
        <end position="298"/>
    </location>
</feature>
<feature type="signal peptide" evidence="1">
    <location>
        <begin position="1"/>
        <end position="24"/>
    </location>
</feature>
<keyword evidence="1" id="KW-0732">Signal</keyword>
<comment type="caution">
    <text evidence="2">The sequence shown here is derived from an EMBL/GenBank/DDBJ whole genome shotgun (WGS) entry which is preliminary data.</text>
</comment>
<gene>
    <name evidence="2" type="ORF">EDD58_101443</name>
</gene>
<organism evidence="2 3">
    <name type="scientific">Hazenella coriacea</name>
    <dbReference type="NCBI Taxonomy" id="1179467"/>
    <lineage>
        <taxon>Bacteria</taxon>
        <taxon>Bacillati</taxon>
        <taxon>Bacillota</taxon>
        <taxon>Bacilli</taxon>
        <taxon>Bacillales</taxon>
        <taxon>Thermoactinomycetaceae</taxon>
        <taxon>Hazenella</taxon>
    </lineage>
</organism>
<evidence type="ECO:0000256" key="1">
    <source>
        <dbReference type="SAM" id="SignalP"/>
    </source>
</evidence>
<accession>A0A4R3L9N9</accession>
<proteinExistence type="predicted"/>
<sequence>MKRVILAVVTSFALVLSMGPASLAQVDQSLSKVEKLVETPEEAIAKAKSEKVKPRSLDALQSNSPNAKTVPLSMSTTAAPDVQFDGTFYNYVDLNGGAPIYLDGSTIINGNVKQIAGSSANVDIQLLDPTNNSVVFSIGWDGEGWHGWYFDQKGNYKIRLKNPNYNGTTNRVQAVGGIYISSVNPPATEQGDGSIDVLFKNYVDTNGGKTYHFDGTVLVNVNQRLVQGSHTRVDYQLIYPVNGAVVQSNYVYTTTAGMPLYYTAAGDYKLRVRNSNPDGTTQVSARGDIHITDFNGIQ</sequence>
<keyword evidence="3" id="KW-1185">Reference proteome</keyword>
<evidence type="ECO:0000313" key="2">
    <source>
        <dbReference type="EMBL" id="TCS96801.1"/>
    </source>
</evidence>
<protein>
    <submittedName>
        <fullName evidence="2">Uncharacterized protein</fullName>
    </submittedName>
</protein>
<dbReference type="RefSeq" id="WP_131923183.1">
    <property type="nucleotide sequence ID" value="NZ_SMAG01000001.1"/>
</dbReference>
<dbReference type="Proteomes" id="UP000294937">
    <property type="component" value="Unassembled WGS sequence"/>
</dbReference>
<evidence type="ECO:0000313" key="3">
    <source>
        <dbReference type="Proteomes" id="UP000294937"/>
    </source>
</evidence>
<dbReference type="AlphaFoldDB" id="A0A4R3L9N9"/>
<name>A0A4R3L9N9_9BACL</name>
<dbReference type="EMBL" id="SMAG01000001">
    <property type="protein sequence ID" value="TCS96801.1"/>
    <property type="molecule type" value="Genomic_DNA"/>
</dbReference>